<dbReference type="InterPro" id="IPR022038">
    <property type="entry name" value="Ig-like_bact"/>
</dbReference>
<dbReference type="Pfam" id="PF07523">
    <property type="entry name" value="Big_3"/>
    <property type="match status" value="1"/>
</dbReference>
<name>A0ABR6SS66_9LIST</name>
<dbReference type="Gene3D" id="2.60.40.10">
    <property type="entry name" value="Immunoglobulins"/>
    <property type="match status" value="1"/>
</dbReference>
<evidence type="ECO:0000313" key="2">
    <source>
        <dbReference type="EMBL" id="MBC1376844.1"/>
    </source>
</evidence>
<evidence type="ECO:0000259" key="1">
    <source>
        <dbReference type="Pfam" id="PF07523"/>
    </source>
</evidence>
<keyword evidence="3" id="KW-1185">Reference proteome</keyword>
<gene>
    <name evidence="2" type="ORF">HB839_15060</name>
</gene>
<dbReference type="InterPro" id="IPR013783">
    <property type="entry name" value="Ig-like_fold"/>
</dbReference>
<reference evidence="2 3" key="1">
    <citation type="submission" date="2020-03" db="EMBL/GenBank/DDBJ databases">
        <title>Soil Listeria distribution.</title>
        <authorList>
            <person name="Liao J."/>
            <person name="Wiedmann M."/>
        </authorList>
    </citation>
    <scope>NUCLEOTIDE SEQUENCE [LARGE SCALE GENOMIC DNA]</scope>
    <source>
        <strain evidence="2 3">FSL L7-1699</strain>
    </source>
</reference>
<feature type="domain" description="Ig-like" evidence="1">
    <location>
        <begin position="23"/>
        <end position="89"/>
    </location>
</feature>
<comment type="caution">
    <text evidence="2">The sequence shown here is derived from an EMBL/GenBank/DDBJ whole genome shotgun (WGS) entry which is preliminary data.</text>
</comment>
<dbReference type="EMBL" id="JAARPH010000039">
    <property type="protein sequence ID" value="MBC1376844.1"/>
    <property type="molecule type" value="Genomic_DNA"/>
</dbReference>
<sequence>MQYTIDGVSTKIIVTVKEDKSSIEAKDSILYIGDTWNPKDNFISATDKDGNPVDYKDIKVEGTVNTTKPGTNKVTYLYGNQSKEVTITVKADQSTLEAKDSNIYT</sequence>
<dbReference type="Proteomes" id="UP000518829">
    <property type="component" value="Unassembled WGS sequence"/>
</dbReference>
<protein>
    <recommendedName>
        <fullName evidence="1">Ig-like domain-containing protein</fullName>
    </recommendedName>
</protein>
<accession>A0ABR6SS66</accession>
<proteinExistence type="predicted"/>
<organism evidence="2 3">
    <name type="scientific">Listeria farberi</name>
    <dbReference type="NCBI Taxonomy" id="2713500"/>
    <lineage>
        <taxon>Bacteria</taxon>
        <taxon>Bacillati</taxon>
        <taxon>Bacillota</taxon>
        <taxon>Bacilli</taxon>
        <taxon>Bacillales</taxon>
        <taxon>Listeriaceae</taxon>
        <taxon>Listeria</taxon>
    </lineage>
</organism>
<evidence type="ECO:0000313" key="3">
    <source>
        <dbReference type="Proteomes" id="UP000518829"/>
    </source>
</evidence>